<feature type="transmembrane region" description="Helical" evidence="2">
    <location>
        <begin position="116"/>
        <end position="136"/>
    </location>
</feature>
<evidence type="ECO:0000256" key="2">
    <source>
        <dbReference type="SAM" id="Phobius"/>
    </source>
</evidence>
<feature type="transmembrane region" description="Helical" evidence="2">
    <location>
        <begin position="75"/>
        <end position="96"/>
    </location>
</feature>
<dbReference type="OrthoDB" id="7065604at2"/>
<dbReference type="Proteomes" id="UP000199611">
    <property type="component" value="Unassembled WGS sequence"/>
</dbReference>
<dbReference type="AlphaFoldDB" id="A0A1I4RC88"/>
<name>A0A1I4RC88_9BACT</name>
<dbReference type="InterPro" id="IPR003744">
    <property type="entry name" value="YhhQ"/>
</dbReference>
<accession>A0A1I4RC88</accession>
<protein>
    <recommendedName>
        <fullName evidence="1">Queuosine precursor transporter</fullName>
    </recommendedName>
</protein>
<proteinExistence type="predicted"/>
<feature type="transmembrane region" description="Helical" evidence="2">
    <location>
        <begin position="157"/>
        <end position="181"/>
    </location>
</feature>
<sequence>MEPIESSPSESIKAQRDGALGIVVVSGYVATQMLSDVASLKIGVVFGLAVDMGTFIYPVTFTLRDLVHKRLGKKNARILIILAGLINLFMAFYLWWCARIPGDPSWGLQEEFRAVLMPVWRIVIASIVAEVISELLDTEIYHWFVHRVTPRHQWARVMVSNGLSIPVDNAIFAFGAFWGIVPADVIGQIWLMNLFVKYLITLVSVPMIYFVPEGSAIR</sequence>
<dbReference type="PANTHER" id="PTHR34300:SF2">
    <property type="entry name" value="QUEUOSINE PRECURSOR TRANSPORTER-RELATED"/>
    <property type="match status" value="1"/>
</dbReference>
<keyword evidence="2" id="KW-0472">Membrane</keyword>
<evidence type="ECO:0000256" key="1">
    <source>
        <dbReference type="NCBIfam" id="TIGR00697"/>
    </source>
</evidence>
<keyword evidence="2" id="KW-0812">Transmembrane</keyword>
<dbReference type="Pfam" id="PF02592">
    <property type="entry name" value="Vut_1"/>
    <property type="match status" value="1"/>
</dbReference>
<evidence type="ECO:0000313" key="4">
    <source>
        <dbReference type="Proteomes" id="UP000199611"/>
    </source>
</evidence>
<keyword evidence="2" id="KW-1133">Transmembrane helix</keyword>
<reference evidence="3 4" key="1">
    <citation type="submission" date="2016-10" db="EMBL/GenBank/DDBJ databases">
        <authorList>
            <person name="de Groot N.N."/>
        </authorList>
    </citation>
    <scope>NUCLEOTIDE SEQUENCE [LARGE SCALE GENOMIC DNA]</scope>
    <source>
        <strain evidence="3 4">DSM 9990</strain>
    </source>
</reference>
<evidence type="ECO:0000313" key="3">
    <source>
        <dbReference type="EMBL" id="SFM49646.1"/>
    </source>
</evidence>
<keyword evidence="4" id="KW-1185">Reference proteome</keyword>
<dbReference type="RefSeq" id="WP_093393256.1">
    <property type="nucleotide sequence ID" value="NZ_FOUU01000001.1"/>
</dbReference>
<gene>
    <name evidence="3" type="ORF">SAMN05660836_00529</name>
</gene>
<dbReference type="EMBL" id="FOUU01000001">
    <property type="protein sequence ID" value="SFM49646.1"/>
    <property type="molecule type" value="Genomic_DNA"/>
</dbReference>
<dbReference type="STRING" id="39841.SAMN05660836_00529"/>
<dbReference type="NCBIfam" id="TIGR00697">
    <property type="entry name" value="queuosine precursor transporter"/>
    <property type="match status" value="1"/>
</dbReference>
<organism evidence="3 4">
    <name type="scientific">Thermodesulforhabdus norvegica</name>
    <dbReference type="NCBI Taxonomy" id="39841"/>
    <lineage>
        <taxon>Bacteria</taxon>
        <taxon>Pseudomonadati</taxon>
        <taxon>Thermodesulfobacteriota</taxon>
        <taxon>Syntrophobacteria</taxon>
        <taxon>Syntrophobacterales</taxon>
        <taxon>Thermodesulforhabdaceae</taxon>
        <taxon>Thermodesulforhabdus</taxon>
    </lineage>
</organism>
<feature type="transmembrane region" description="Helical" evidence="2">
    <location>
        <begin position="187"/>
        <end position="211"/>
    </location>
</feature>
<feature type="transmembrane region" description="Helical" evidence="2">
    <location>
        <begin position="42"/>
        <end position="63"/>
    </location>
</feature>
<dbReference type="PANTHER" id="PTHR34300">
    <property type="entry name" value="QUEUOSINE PRECURSOR TRANSPORTER-RELATED"/>
    <property type="match status" value="1"/>
</dbReference>